<keyword evidence="5" id="KW-0489">Methyltransferase</keyword>
<keyword evidence="5" id="KW-0949">S-adenosyl-L-methionine</keyword>
<comment type="subcellular location">
    <subcellularLocation>
        <location evidence="5">Endoplasmic reticulum membrane</location>
        <topology evidence="5">Multi-pass membrane protein</topology>
    </subcellularLocation>
    <subcellularLocation>
        <location evidence="1">Membrane</location>
        <topology evidence="1">Multi-pass membrane protein</topology>
    </subcellularLocation>
</comment>
<dbReference type="InterPro" id="IPR007269">
    <property type="entry name" value="ICMT_MeTrfase"/>
</dbReference>
<keyword evidence="2" id="KW-0812">Transmembrane</keyword>
<keyword evidence="7" id="KW-1185">Reference proteome</keyword>
<keyword evidence="5" id="KW-0808">Transferase</keyword>
<protein>
    <recommendedName>
        <fullName evidence="5">Protein-S-isoprenylcysteine O-methyltransferase</fullName>
        <ecNumber evidence="5">2.1.1.100</ecNumber>
    </recommendedName>
</protein>
<sequence length="228" mass="25223">MLRSWALPALDGDYVCWERVGWMLAGLGGGLRYWCFQELSHLFNFTLTVLEDHRIVSSGPYAVVRHPSYTGVFLLTSGLTVLMRVLPIPYIGNCPPLRATIVTGFSAYMICSRIIDEEEMMVREFEALRRRRGGATGIHPSMSRDASTSSSLLAASTNLHSNTASLNGDKKYAAVQTHTATATAGEAECGVRKGHRAKVTTGHSHEGDVETDYDAYRRKVPWKLVPFL</sequence>
<evidence type="ECO:0000313" key="6">
    <source>
        <dbReference type="EMBL" id="CAD6935005.1"/>
    </source>
</evidence>
<dbReference type="PANTHER" id="PTHR12714:SF9">
    <property type="entry name" value="PROTEIN-S-ISOPRENYLCYSTEINE O-METHYLTRANSFERASE"/>
    <property type="match status" value="1"/>
</dbReference>
<gene>
    <name evidence="6" type="ORF">JKIAZH3_G1285</name>
</gene>
<dbReference type="Proteomes" id="UP000836402">
    <property type="component" value="Unassembled WGS sequence"/>
</dbReference>
<comment type="catalytic activity">
    <reaction evidence="5">
        <text>[protein]-C-terminal S-[(2E,6E)-farnesyl]-L-cysteine + S-adenosyl-L-methionine = [protein]-C-terminal S-[(2E,6E)-farnesyl]-L-cysteine methyl ester + S-adenosyl-L-homocysteine</text>
        <dbReference type="Rhea" id="RHEA:21672"/>
        <dbReference type="Rhea" id="RHEA-COMP:12125"/>
        <dbReference type="Rhea" id="RHEA-COMP:12126"/>
        <dbReference type="ChEBI" id="CHEBI:57856"/>
        <dbReference type="ChEBI" id="CHEBI:59789"/>
        <dbReference type="ChEBI" id="CHEBI:90510"/>
        <dbReference type="ChEBI" id="CHEBI:90511"/>
        <dbReference type="EC" id="2.1.1.100"/>
    </reaction>
</comment>
<dbReference type="Gene3D" id="1.20.120.1630">
    <property type="match status" value="1"/>
</dbReference>
<accession>A0ABN7IYZ8</accession>
<evidence type="ECO:0000256" key="2">
    <source>
        <dbReference type="ARBA" id="ARBA00022692"/>
    </source>
</evidence>
<dbReference type="Pfam" id="PF04140">
    <property type="entry name" value="ICMT"/>
    <property type="match status" value="1"/>
</dbReference>
<dbReference type="EC" id="2.1.1.100" evidence="5"/>
<evidence type="ECO:0000313" key="7">
    <source>
        <dbReference type="Proteomes" id="UP000836402"/>
    </source>
</evidence>
<comment type="similarity">
    <text evidence="5">Belongs to the class VI-like SAM-binding methyltransferase superfamily. Isoprenylcysteine carboxyl methyltransferase family.</text>
</comment>
<evidence type="ECO:0000256" key="3">
    <source>
        <dbReference type="ARBA" id="ARBA00022989"/>
    </source>
</evidence>
<evidence type="ECO:0000256" key="4">
    <source>
        <dbReference type="ARBA" id="ARBA00023136"/>
    </source>
</evidence>
<evidence type="ECO:0000256" key="5">
    <source>
        <dbReference type="RuleBase" id="RU362022"/>
    </source>
</evidence>
<keyword evidence="4" id="KW-0472">Membrane</keyword>
<organism evidence="6 7">
    <name type="scientific">Tilletia caries</name>
    <name type="common">wheat bunt fungus</name>
    <dbReference type="NCBI Taxonomy" id="13290"/>
    <lineage>
        <taxon>Eukaryota</taxon>
        <taxon>Fungi</taxon>
        <taxon>Dikarya</taxon>
        <taxon>Basidiomycota</taxon>
        <taxon>Ustilaginomycotina</taxon>
        <taxon>Exobasidiomycetes</taxon>
        <taxon>Tilletiales</taxon>
        <taxon>Tilletiaceae</taxon>
        <taxon>Tilletia</taxon>
    </lineage>
</organism>
<keyword evidence="5" id="KW-0256">Endoplasmic reticulum</keyword>
<feature type="non-terminal residue" evidence="6">
    <location>
        <position position="228"/>
    </location>
</feature>
<keyword evidence="3" id="KW-1133">Transmembrane helix</keyword>
<proteinExistence type="inferred from homology"/>
<dbReference type="EMBL" id="CAJHJG010003743">
    <property type="protein sequence ID" value="CAD6935005.1"/>
    <property type="molecule type" value="Genomic_DNA"/>
</dbReference>
<dbReference type="PANTHER" id="PTHR12714">
    <property type="entry name" value="PROTEIN-S ISOPRENYLCYSTEINE O-METHYLTRANSFERASE"/>
    <property type="match status" value="1"/>
</dbReference>
<comment type="caution">
    <text evidence="6">The sequence shown here is derived from an EMBL/GenBank/DDBJ whole genome shotgun (WGS) entry which is preliminary data.</text>
</comment>
<name>A0ABN7IYZ8_9BASI</name>
<evidence type="ECO:0000256" key="1">
    <source>
        <dbReference type="ARBA" id="ARBA00004141"/>
    </source>
</evidence>
<reference evidence="6" key="1">
    <citation type="submission" date="2020-10" db="EMBL/GenBank/DDBJ databases">
        <authorList>
            <person name="Sedaghatjoo S."/>
        </authorList>
    </citation>
    <scope>NUCLEOTIDE SEQUENCE</scope>
    <source>
        <strain evidence="6">AZH3</strain>
    </source>
</reference>